<feature type="compositionally biased region" description="Low complexity" evidence="1">
    <location>
        <begin position="78"/>
        <end position="91"/>
    </location>
</feature>
<protein>
    <submittedName>
        <fullName evidence="4">Serine protease</fullName>
    </submittedName>
</protein>
<feature type="non-terminal residue" evidence="4">
    <location>
        <position position="228"/>
    </location>
</feature>
<evidence type="ECO:0000256" key="1">
    <source>
        <dbReference type="SAM" id="MobiDB-lite"/>
    </source>
</evidence>
<name>A0A7C7DBJ1_9FIRM</name>
<feature type="compositionally biased region" description="Pro residues" evidence="1">
    <location>
        <begin position="129"/>
        <end position="144"/>
    </location>
</feature>
<dbReference type="AlphaFoldDB" id="A0A7C7DBJ1"/>
<dbReference type="SUPFAM" id="SSF55797">
    <property type="entry name" value="PR-1-like"/>
    <property type="match status" value="1"/>
</dbReference>
<organism evidence="4 5">
    <name type="scientific">Desulfitobacterium dehalogenans</name>
    <dbReference type="NCBI Taxonomy" id="36854"/>
    <lineage>
        <taxon>Bacteria</taxon>
        <taxon>Bacillati</taxon>
        <taxon>Bacillota</taxon>
        <taxon>Clostridia</taxon>
        <taxon>Eubacteriales</taxon>
        <taxon>Desulfitobacteriaceae</taxon>
        <taxon>Desulfitobacterium</taxon>
    </lineage>
</organism>
<evidence type="ECO:0000313" key="5">
    <source>
        <dbReference type="Proteomes" id="UP000553059"/>
    </source>
</evidence>
<keyword evidence="2" id="KW-0732">Signal</keyword>
<dbReference type="Pfam" id="PF00188">
    <property type="entry name" value="CAP"/>
    <property type="match status" value="1"/>
</dbReference>
<evidence type="ECO:0000259" key="3">
    <source>
        <dbReference type="Pfam" id="PF00188"/>
    </source>
</evidence>
<feature type="chain" id="PRO_5028305725" evidence="2">
    <location>
        <begin position="27"/>
        <end position="228"/>
    </location>
</feature>
<feature type="region of interest" description="Disordered" evidence="1">
    <location>
        <begin position="59"/>
        <end position="91"/>
    </location>
</feature>
<reference evidence="4 5" key="1">
    <citation type="journal article" date="2020" name="Biotechnol. Biofuels">
        <title>New insights from the biogas microbiome by comprehensive genome-resolved metagenomics of nearly 1600 species originating from multiple anaerobic digesters.</title>
        <authorList>
            <person name="Campanaro S."/>
            <person name="Treu L."/>
            <person name="Rodriguez-R L.M."/>
            <person name="Kovalovszki A."/>
            <person name="Ziels R.M."/>
            <person name="Maus I."/>
            <person name="Zhu X."/>
            <person name="Kougias P.G."/>
            <person name="Basile A."/>
            <person name="Luo G."/>
            <person name="Schluter A."/>
            <person name="Konstantinidis K.T."/>
            <person name="Angelidaki I."/>
        </authorList>
    </citation>
    <scope>NUCLEOTIDE SEQUENCE [LARGE SCALE GENOMIC DNA]</scope>
    <source>
        <strain evidence="4">AS05jafATM_4</strain>
    </source>
</reference>
<dbReference type="Proteomes" id="UP000553059">
    <property type="component" value="Unassembled WGS sequence"/>
</dbReference>
<dbReference type="PANTHER" id="PTHR31157:SF1">
    <property type="entry name" value="SCP DOMAIN-CONTAINING PROTEIN"/>
    <property type="match status" value="1"/>
</dbReference>
<dbReference type="EMBL" id="DUTF01000344">
    <property type="protein sequence ID" value="HHY28197.1"/>
    <property type="molecule type" value="Genomic_DNA"/>
</dbReference>
<dbReference type="InterPro" id="IPR014044">
    <property type="entry name" value="CAP_dom"/>
</dbReference>
<sequence>MRKTKKFAIGVSLVVLLAVAAAPVQAALKVRNSYSSSDSNGSFISLRSCIPWTNNTATTTPSTPSAPSYNDSNGSAQNVFTPVNTNPVNTSNRYGSVISLKDFKFAPKAEKPSNPTPVPTQPAQTKPAPTQPVPTQPATPPTTPPTSATTTVSTQEQLMINEINKERADAGLAPVKVDLRLVDVAQLKAQDMKTNGYFSHTSPTYGSPFDMLRNEGIQYRSAGENIAR</sequence>
<feature type="domain" description="SCP" evidence="3">
    <location>
        <begin position="161"/>
        <end position="224"/>
    </location>
</feature>
<feature type="signal peptide" evidence="2">
    <location>
        <begin position="1"/>
        <end position="26"/>
    </location>
</feature>
<keyword evidence="4" id="KW-0645">Protease</keyword>
<feature type="compositionally biased region" description="Low complexity" evidence="1">
    <location>
        <begin position="59"/>
        <end position="68"/>
    </location>
</feature>
<evidence type="ECO:0000256" key="2">
    <source>
        <dbReference type="SAM" id="SignalP"/>
    </source>
</evidence>
<keyword evidence="4" id="KW-0378">Hydrolase</keyword>
<evidence type="ECO:0000313" key="4">
    <source>
        <dbReference type="EMBL" id="HHY28197.1"/>
    </source>
</evidence>
<gene>
    <name evidence="4" type="ORF">GX523_15895</name>
</gene>
<accession>A0A7C7DBJ1</accession>
<dbReference type="Gene3D" id="3.40.33.10">
    <property type="entry name" value="CAP"/>
    <property type="match status" value="1"/>
</dbReference>
<dbReference type="PANTHER" id="PTHR31157">
    <property type="entry name" value="SCP DOMAIN-CONTAINING PROTEIN"/>
    <property type="match status" value="1"/>
</dbReference>
<feature type="region of interest" description="Disordered" evidence="1">
    <location>
        <begin position="107"/>
        <end position="150"/>
    </location>
</feature>
<dbReference type="InterPro" id="IPR035940">
    <property type="entry name" value="CAP_sf"/>
</dbReference>
<dbReference type="CDD" id="cd05379">
    <property type="entry name" value="CAP_bacterial"/>
    <property type="match status" value="1"/>
</dbReference>
<dbReference type="GO" id="GO:0006508">
    <property type="term" value="P:proteolysis"/>
    <property type="evidence" value="ECO:0007669"/>
    <property type="project" value="UniProtKB-KW"/>
</dbReference>
<comment type="caution">
    <text evidence="4">The sequence shown here is derived from an EMBL/GenBank/DDBJ whole genome shotgun (WGS) entry which is preliminary data.</text>
</comment>
<dbReference type="GO" id="GO:0008233">
    <property type="term" value="F:peptidase activity"/>
    <property type="evidence" value="ECO:0007669"/>
    <property type="project" value="UniProtKB-KW"/>
</dbReference>
<proteinExistence type="predicted"/>